<organism evidence="2 3">
    <name type="scientific">Pseudomonas deceptionensis</name>
    <dbReference type="NCBI Taxonomy" id="882211"/>
    <lineage>
        <taxon>Bacteria</taxon>
        <taxon>Pseudomonadati</taxon>
        <taxon>Pseudomonadota</taxon>
        <taxon>Gammaproteobacteria</taxon>
        <taxon>Pseudomonadales</taxon>
        <taxon>Pseudomonadaceae</taxon>
        <taxon>Pseudomonas</taxon>
    </lineage>
</organism>
<dbReference type="SMART" id="SM00530">
    <property type="entry name" value="HTH_XRE"/>
    <property type="match status" value="1"/>
</dbReference>
<gene>
    <name evidence="2" type="ORF">SAMN04489800_3767</name>
</gene>
<dbReference type="InterPro" id="IPR039060">
    <property type="entry name" value="Antitox_HigA"/>
</dbReference>
<dbReference type="GO" id="GO:0001046">
    <property type="term" value="F:core promoter sequence-specific DNA binding"/>
    <property type="evidence" value="ECO:0007669"/>
    <property type="project" value="TreeGrafter"/>
</dbReference>
<dbReference type="Proteomes" id="UP000183613">
    <property type="component" value="Unassembled WGS sequence"/>
</dbReference>
<dbReference type="InterPro" id="IPR001387">
    <property type="entry name" value="Cro/C1-type_HTH"/>
</dbReference>
<accession>A0A1H5NQI0</accession>
<dbReference type="GO" id="GO:0006355">
    <property type="term" value="P:regulation of DNA-templated transcription"/>
    <property type="evidence" value="ECO:0007669"/>
    <property type="project" value="InterPro"/>
</dbReference>
<name>A0A1H5NQI0_PSEDM</name>
<reference evidence="2" key="1">
    <citation type="submission" date="2016-10" db="EMBL/GenBank/DDBJ databases">
        <authorList>
            <person name="Varghese N."/>
            <person name="Submissions S."/>
        </authorList>
    </citation>
    <scope>NUCLEOTIDE SEQUENCE [LARGE SCALE GENOMIC DNA]</scope>
    <source>
        <strain evidence="2">LMG 25555</strain>
    </source>
</reference>
<dbReference type="SUPFAM" id="SSF47413">
    <property type="entry name" value="lambda repressor-like DNA-binding domains"/>
    <property type="match status" value="1"/>
</dbReference>
<feature type="domain" description="HTH cro/C1-type" evidence="1">
    <location>
        <begin position="62"/>
        <end position="116"/>
    </location>
</feature>
<dbReference type="OrthoDB" id="9796786at2"/>
<keyword evidence="3" id="KW-1185">Reference proteome</keyword>
<protein>
    <submittedName>
        <fullName evidence="2">HTH-type transcriptional regulator / antitoxin HigA</fullName>
    </submittedName>
</protein>
<sequence length="133" mass="15041">MNIRPIRTEQDYQDALKAVSPLFDKEPEPGTPQGDYFDVMITLIEAYEAKHFPIDLPNPIEAIRFRMEQSGLSPADLVPAIGRQNRVYEVLNGKRALTLPMIWKLHEMFGIPAESLIRPAKPEAARYPVTPAV</sequence>
<dbReference type="RefSeq" id="WP_048360963.1">
    <property type="nucleotide sequence ID" value="NZ_FNUD01000002.1"/>
</dbReference>
<dbReference type="Gene3D" id="1.10.260.40">
    <property type="entry name" value="lambda repressor-like DNA-binding domains"/>
    <property type="match status" value="1"/>
</dbReference>
<dbReference type="AlphaFoldDB" id="A0A1H5NQI0"/>
<evidence type="ECO:0000313" key="2">
    <source>
        <dbReference type="EMBL" id="SEF03101.1"/>
    </source>
</evidence>
<comment type="caution">
    <text evidence="2">The sequence shown here is derived from an EMBL/GenBank/DDBJ whole genome shotgun (WGS) entry which is preliminary data.</text>
</comment>
<dbReference type="PANTHER" id="PTHR40455">
    <property type="entry name" value="ANTITOXIN HIGA"/>
    <property type="match status" value="1"/>
</dbReference>
<evidence type="ECO:0000313" key="3">
    <source>
        <dbReference type="Proteomes" id="UP000183613"/>
    </source>
</evidence>
<dbReference type="PANTHER" id="PTHR40455:SF1">
    <property type="entry name" value="ANTITOXIN HIGA"/>
    <property type="match status" value="1"/>
</dbReference>
<dbReference type="InterPro" id="IPR010982">
    <property type="entry name" value="Lambda_DNA-bd_dom_sf"/>
</dbReference>
<evidence type="ECO:0000259" key="1">
    <source>
        <dbReference type="SMART" id="SM00530"/>
    </source>
</evidence>
<dbReference type="EMBL" id="FNUD01000002">
    <property type="protein sequence ID" value="SEF03101.1"/>
    <property type="molecule type" value="Genomic_DNA"/>
</dbReference>
<proteinExistence type="predicted"/>
<dbReference type="CDD" id="cd00093">
    <property type="entry name" value="HTH_XRE"/>
    <property type="match status" value="1"/>
</dbReference>